<keyword evidence="4 12" id="KW-0732">Signal</keyword>
<evidence type="ECO:0000259" key="13">
    <source>
        <dbReference type="PROSITE" id="PS50268"/>
    </source>
</evidence>
<dbReference type="Pfam" id="PF17803">
    <property type="entry name" value="Cadherin_4"/>
    <property type="match status" value="1"/>
</dbReference>
<keyword evidence="9" id="KW-0472">Membrane</keyword>
<dbReference type="InterPro" id="IPR010221">
    <property type="entry name" value="VCBS_dom"/>
</dbReference>
<organism evidence="14 15">
    <name type="scientific">Methylocucumis oryzae</name>
    <dbReference type="NCBI Taxonomy" id="1632867"/>
    <lineage>
        <taxon>Bacteria</taxon>
        <taxon>Pseudomonadati</taxon>
        <taxon>Pseudomonadota</taxon>
        <taxon>Gammaproteobacteria</taxon>
        <taxon>Methylococcales</taxon>
        <taxon>Methylococcaceae</taxon>
        <taxon>Methylocucumis</taxon>
    </lineage>
</organism>
<dbReference type="PROSITE" id="PS50268">
    <property type="entry name" value="CADHERIN_2"/>
    <property type="match status" value="4"/>
</dbReference>
<dbReference type="EMBL" id="LAJX01000131">
    <property type="protein sequence ID" value="KJV06157.1"/>
    <property type="molecule type" value="Genomic_DNA"/>
</dbReference>
<dbReference type="NCBIfam" id="TIGR01965">
    <property type="entry name" value="VCBS_repeat"/>
    <property type="match status" value="2"/>
</dbReference>
<keyword evidence="3" id="KW-0812">Transmembrane</keyword>
<dbReference type="InterPro" id="IPR013783">
    <property type="entry name" value="Ig-like_fold"/>
</dbReference>
<keyword evidence="11" id="KW-0325">Glycoprotein</keyword>
<evidence type="ECO:0000256" key="2">
    <source>
        <dbReference type="ARBA" id="ARBA00022536"/>
    </source>
</evidence>
<evidence type="ECO:0000256" key="7">
    <source>
        <dbReference type="ARBA" id="ARBA00022889"/>
    </source>
</evidence>
<dbReference type="PRINTS" id="PR00205">
    <property type="entry name" value="CADHERIN"/>
</dbReference>
<feature type="domain" description="Cadherin" evidence="13">
    <location>
        <begin position="319"/>
        <end position="422"/>
    </location>
</feature>
<evidence type="ECO:0000256" key="11">
    <source>
        <dbReference type="ARBA" id="ARBA00023180"/>
    </source>
</evidence>
<accession>A0A0F3IHK4</accession>
<feature type="domain" description="Cadherin" evidence="13">
    <location>
        <begin position="114"/>
        <end position="218"/>
    </location>
</feature>
<keyword evidence="8" id="KW-1133">Transmembrane helix</keyword>
<keyword evidence="2" id="KW-0245">EGF-like domain</keyword>
<dbReference type="SMART" id="SM00112">
    <property type="entry name" value="CA"/>
    <property type="match status" value="4"/>
</dbReference>
<dbReference type="SUPFAM" id="SSF49313">
    <property type="entry name" value="Cadherin-like"/>
    <property type="match status" value="4"/>
</dbReference>
<evidence type="ECO:0000256" key="5">
    <source>
        <dbReference type="ARBA" id="ARBA00022737"/>
    </source>
</evidence>
<dbReference type="Gene3D" id="2.60.40.60">
    <property type="entry name" value="Cadherins"/>
    <property type="match status" value="3"/>
</dbReference>
<evidence type="ECO:0000256" key="1">
    <source>
        <dbReference type="ARBA" id="ARBA00004167"/>
    </source>
</evidence>
<dbReference type="Gene3D" id="2.60.40.10">
    <property type="entry name" value="Immunoglobulins"/>
    <property type="match status" value="1"/>
</dbReference>
<dbReference type="PANTHER" id="PTHR24028:SF328">
    <property type="entry name" value="CADHERIN-3"/>
    <property type="match status" value="1"/>
</dbReference>
<evidence type="ECO:0000256" key="8">
    <source>
        <dbReference type="ARBA" id="ARBA00022989"/>
    </source>
</evidence>
<evidence type="ECO:0000256" key="4">
    <source>
        <dbReference type="ARBA" id="ARBA00022729"/>
    </source>
</evidence>
<feature type="chain" id="PRO_5002462322" description="Cadherin domain-containing protein" evidence="12">
    <location>
        <begin position="21"/>
        <end position="1006"/>
    </location>
</feature>
<keyword evidence="5" id="KW-0677">Repeat</keyword>
<dbReference type="Pfam" id="PF00028">
    <property type="entry name" value="Cadherin"/>
    <property type="match status" value="2"/>
</dbReference>
<dbReference type="AlphaFoldDB" id="A0A0F3IHK4"/>
<dbReference type="Proteomes" id="UP000033684">
    <property type="component" value="Unassembled WGS sequence"/>
</dbReference>
<evidence type="ECO:0000256" key="3">
    <source>
        <dbReference type="ARBA" id="ARBA00022692"/>
    </source>
</evidence>
<dbReference type="InterPro" id="IPR002126">
    <property type="entry name" value="Cadherin-like_dom"/>
</dbReference>
<dbReference type="GO" id="GO:0005886">
    <property type="term" value="C:plasma membrane"/>
    <property type="evidence" value="ECO:0007669"/>
    <property type="project" value="TreeGrafter"/>
</dbReference>
<dbReference type="InterPro" id="IPR040853">
    <property type="entry name" value="RapA2_cadherin-like"/>
</dbReference>
<dbReference type="InterPro" id="IPR050174">
    <property type="entry name" value="Protocadherin/Cadherin-CA"/>
</dbReference>
<evidence type="ECO:0000313" key="15">
    <source>
        <dbReference type="Proteomes" id="UP000033684"/>
    </source>
</evidence>
<dbReference type="RefSeq" id="WP_045779587.1">
    <property type="nucleotide sequence ID" value="NZ_LAJX01000131.1"/>
</dbReference>
<gene>
    <name evidence="14" type="ORF">VZ94_13225</name>
</gene>
<comment type="caution">
    <text evidence="14">The sequence shown here is derived from an EMBL/GenBank/DDBJ whole genome shotgun (WGS) entry which is preliminary data.</text>
</comment>
<evidence type="ECO:0000256" key="10">
    <source>
        <dbReference type="ARBA" id="ARBA00023157"/>
    </source>
</evidence>
<evidence type="ECO:0000256" key="6">
    <source>
        <dbReference type="ARBA" id="ARBA00022837"/>
    </source>
</evidence>
<feature type="domain" description="Cadherin" evidence="13">
    <location>
        <begin position="217"/>
        <end position="320"/>
    </location>
</feature>
<keyword evidence="15" id="KW-1185">Reference proteome</keyword>
<keyword evidence="6" id="KW-0106">Calcium</keyword>
<dbReference type="Pfam" id="PF17963">
    <property type="entry name" value="Big_9"/>
    <property type="match status" value="3"/>
</dbReference>
<keyword evidence="7" id="KW-0130">Cell adhesion</keyword>
<reference evidence="15" key="1">
    <citation type="submission" date="2015-03" db="EMBL/GenBank/DDBJ databases">
        <title>Draft genome sequence of a novel methanotroph (Sn10-6) isolated from flooded ricefield rhizosphere in India.</title>
        <authorList>
            <person name="Pandit P.S."/>
            <person name="Pore S.D."/>
            <person name="Arora P."/>
            <person name="Kapse N.G."/>
            <person name="Dhakephalkar P.K."/>
            <person name="Rahalkar M.C."/>
        </authorList>
    </citation>
    <scope>NUCLEOTIDE SEQUENCE [LARGE SCALE GENOMIC DNA]</scope>
    <source>
        <strain evidence="15">Sn10-6</strain>
    </source>
</reference>
<dbReference type="FunFam" id="2.60.40.60:FF:000104">
    <property type="entry name" value="cadherin-23 isoform X1"/>
    <property type="match status" value="1"/>
</dbReference>
<name>A0A0F3IHK4_9GAMM</name>
<dbReference type="GO" id="GO:0007156">
    <property type="term" value="P:homophilic cell adhesion via plasma membrane adhesion molecules"/>
    <property type="evidence" value="ECO:0007669"/>
    <property type="project" value="InterPro"/>
</dbReference>
<feature type="signal peptide" evidence="12">
    <location>
        <begin position="1"/>
        <end position="20"/>
    </location>
</feature>
<dbReference type="NCBIfam" id="NF012211">
    <property type="entry name" value="tand_rpt_95"/>
    <property type="match status" value="2"/>
</dbReference>
<sequence length="1006" mass="102589">MNLLTRIVLIFFLIITPAYSAPIANNDTASTSENTAIEIDVLSNDTGDAALANTVNIKRPYRKGIFARRNGDVHFTPKLNAVGQESFQYTVRDATGAVSSPGTVTVTVNGAPSDITLTNATVSENEALGTLVGALTSSDPNLPANPGDSHTYALVAGIGDTNNNLFQIIGDQLQTTALLNFESQANLNIRVRSTDAGNLFTEKNFTISVIDVNEVPNVAGASFTIAENSSIGTSVGNVTVSDPDAGQSHSFSITGGNTNGAFTIDTNNGSISVANNTALNFETTPIFTLTVQATDNGSPNLSNTATITIHLTDVNEAPDITAATFSIAENSNTGTSIGTVSAVDVDTGQSLTYAITAGNIGNAFAINQSTGEIVVNTRAALNFETTPSFSLTVEASDNGSPNLNSSAVITVNLSNVNEAPSANNDDAAVDEAGTVTVLTSSATQVSFNDNDPDVGDLLFVTTTPVIAPTHGVLTLNADGSFSYTHDGSETTSDSFVYEVCDSAPLCSNATVNIAINPVNDAPVASIPGTQTSDEDVVLVFDNFNSNLLSIADADAGINQLSLTLAVSSGTLTLNSTTGLTFSVGDGNADATMTLTGLLSDINNALDGMSFQPDLNSSGNSTLTLSVDDQGNTGSGGALTDSGSVTLTINAVNDAPENNAPVTQTINEDTTLVFNGANSNLISISDIDASSQSLLMTLSATNGNLTLSTISGLAFSSGDGTSDSTMSFTGSLSDINASLDGLSFQPDANAIGNATLSITTNDQGNIGSGGALSDTDTVSISINSINDAPTFAKGLDPVIILEDSGAQSVTGWASTIDDGDPETTQTLTFNITGNSNPSLFSVAPSIDASTGTLTYTPTANANGSATITVELSDNGGTANGGIDTSSSQTFVINVTAVNDVPSFTKGADQTVNEDPSPQTVSNWATAISTGPDNEASQTVTFQVGNNNNSLFSVQPAIDANGTLTYSPAANANGSATVTVSLQDSGGTSDGGIDTSATQTFFHYRQCC</sequence>
<evidence type="ECO:0000256" key="12">
    <source>
        <dbReference type="SAM" id="SignalP"/>
    </source>
</evidence>
<reference evidence="14 15" key="2">
    <citation type="journal article" date="2016" name="Microb. Ecol.">
        <title>Genome Characteristics of a Novel Type I Methanotroph (Sn10-6) Isolated from a Flooded Indian Rice Field.</title>
        <authorList>
            <person name="Rahalkar M.C."/>
            <person name="Pandit P.S."/>
            <person name="Dhakephalkar P.K."/>
            <person name="Pore S."/>
            <person name="Arora P."/>
            <person name="Kapse N."/>
        </authorList>
    </citation>
    <scope>NUCLEOTIDE SEQUENCE [LARGE SCALE GENOMIC DNA]</scope>
    <source>
        <strain evidence="14 15">Sn10-6</strain>
    </source>
</reference>
<evidence type="ECO:0000256" key="9">
    <source>
        <dbReference type="ARBA" id="ARBA00023136"/>
    </source>
</evidence>
<dbReference type="PANTHER" id="PTHR24028">
    <property type="entry name" value="CADHERIN-87A"/>
    <property type="match status" value="1"/>
</dbReference>
<protein>
    <recommendedName>
        <fullName evidence="13">Cadherin domain-containing protein</fullName>
    </recommendedName>
</protein>
<comment type="subcellular location">
    <subcellularLocation>
        <location evidence="1">Membrane</location>
        <topology evidence="1">Single-pass membrane protein</topology>
    </subcellularLocation>
</comment>
<dbReference type="InterPro" id="IPR015919">
    <property type="entry name" value="Cadherin-like_sf"/>
</dbReference>
<proteinExistence type="predicted"/>
<dbReference type="FunFam" id="2.60.40.60:FF:000037">
    <property type="entry name" value="FAT atypical cadherin 1"/>
    <property type="match status" value="1"/>
</dbReference>
<keyword evidence="10" id="KW-1015">Disulfide bond</keyword>
<dbReference type="GO" id="GO:0005509">
    <property type="term" value="F:calcium ion binding"/>
    <property type="evidence" value="ECO:0007669"/>
    <property type="project" value="InterPro"/>
</dbReference>
<dbReference type="PATRIC" id="fig|1632867.3.peg.950"/>
<evidence type="ECO:0000313" key="14">
    <source>
        <dbReference type="EMBL" id="KJV06157.1"/>
    </source>
</evidence>
<dbReference type="Gene3D" id="2.60.40.2810">
    <property type="match status" value="1"/>
</dbReference>
<feature type="domain" description="Cadherin" evidence="13">
    <location>
        <begin position="799"/>
        <end position="902"/>
    </location>
</feature>
<dbReference type="CDD" id="cd11304">
    <property type="entry name" value="Cadherin_repeat"/>
    <property type="match status" value="3"/>
</dbReference>